<dbReference type="InterPro" id="IPR018097">
    <property type="entry name" value="EGF_Ca-bd_CS"/>
</dbReference>
<dbReference type="GO" id="GO:0007616">
    <property type="term" value="P:long-term memory"/>
    <property type="evidence" value="ECO:0007669"/>
    <property type="project" value="Ensembl"/>
</dbReference>
<dbReference type="GO" id="GO:0042562">
    <property type="term" value="F:hormone binding"/>
    <property type="evidence" value="ECO:0007669"/>
    <property type="project" value="TreeGrafter"/>
</dbReference>
<feature type="disulfide bond" evidence="14">
    <location>
        <begin position="244"/>
        <end position="262"/>
    </location>
</feature>
<comment type="subcellular location">
    <subcellularLocation>
        <location evidence="12">Endomembrane system</location>
        <topology evidence="12">Single-pass type I membrane protein</topology>
    </subcellularLocation>
</comment>
<feature type="chain" id="PRO_5025466331" evidence="17">
    <location>
        <begin position="22"/>
        <end position="821"/>
    </location>
</feature>
<dbReference type="GO" id="GO:0070508">
    <property type="term" value="P:cholesterol import"/>
    <property type="evidence" value="ECO:0007669"/>
    <property type="project" value="Ensembl"/>
</dbReference>
<feature type="disulfide bond" evidence="14">
    <location>
        <begin position="198"/>
        <end position="210"/>
    </location>
</feature>
<evidence type="ECO:0000256" key="4">
    <source>
        <dbReference type="ARBA" id="ARBA00022692"/>
    </source>
</evidence>
<dbReference type="SMART" id="SM00179">
    <property type="entry name" value="EGF_CA"/>
    <property type="match status" value="2"/>
</dbReference>
<dbReference type="PANTHER" id="PTHR22722:SF15">
    <property type="entry name" value="LOW-DENSITY LIPOPROTEIN RECEPTOR-RELATED"/>
    <property type="match status" value="1"/>
</dbReference>
<dbReference type="InParanoid" id="A0A672UKH3"/>
<dbReference type="FunFam" id="2.10.25.10:FF:000009">
    <property type="entry name" value="Low-density lipoprotein receptor isoform 1"/>
    <property type="match status" value="1"/>
</dbReference>
<feature type="disulfide bond" evidence="14">
    <location>
        <begin position="282"/>
        <end position="300"/>
    </location>
</feature>
<feature type="disulfide bond" evidence="14">
    <location>
        <begin position="120"/>
        <end position="138"/>
    </location>
</feature>
<protein>
    <submittedName>
        <fullName evidence="19">Low density lipoprotein receptor</fullName>
    </submittedName>
</protein>
<dbReference type="GO" id="GO:0051246">
    <property type="term" value="P:regulation of protein metabolic process"/>
    <property type="evidence" value="ECO:0007669"/>
    <property type="project" value="Ensembl"/>
</dbReference>
<organism evidence="19 20">
    <name type="scientific">Strigops habroptila</name>
    <name type="common">Kakapo</name>
    <dbReference type="NCBI Taxonomy" id="2489341"/>
    <lineage>
        <taxon>Eukaryota</taxon>
        <taxon>Metazoa</taxon>
        <taxon>Chordata</taxon>
        <taxon>Craniata</taxon>
        <taxon>Vertebrata</taxon>
        <taxon>Euteleostomi</taxon>
        <taxon>Archelosauria</taxon>
        <taxon>Archosauria</taxon>
        <taxon>Dinosauria</taxon>
        <taxon>Saurischia</taxon>
        <taxon>Theropoda</taxon>
        <taxon>Coelurosauria</taxon>
        <taxon>Aves</taxon>
        <taxon>Neognathae</taxon>
        <taxon>Neoaves</taxon>
        <taxon>Telluraves</taxon>
        <taxon>Australaves</taxon>
        <taxon>Psittaciformes</taxon>
        <taxon>Psittacidae</taxon>
        <taxon>Strigops</taxon>
    </lineage>
</organism>
<proteinExistence type="inferred from homology"/>
<evidence type="ECO:0000313" key="19">
    <source>
        <dbReference type="Ensembl" id="ENSSHBP00005015815.1"/>
    </source>
</evidence>
<dbReference type="Pfam" id="PF00057">
    <property type="entry name" value="Ldl_recept_a"/>
    <property type="match status" value="7"/>
</dbReference>
<feature type="disulfide bond" evidence="13">
    <location>
        <begin position="316"/>
        <end position="326"/>
    </location>
</feature>
<dbReference type="PROSITE" id="PS50026">
    <property type="entry name" value="EGF_3"/>
    <property type="match status" value="1"/>
</dbReference>
<feature type="compositionally biased region" description="Low complexity" evidence="16">
    <location>
        <begin position="677"/>
        <end position="703"/>
    </location>
</feature>
<dbReference type="PROSITE" id="PS01209">
    <property type="entry name" value="LDLRA_1"/>
    <property type="match status" value="5"/>
</dbReference>
<dbReference type="GO" id="GO:0005905">
    <property type="term" value="C:clathrin-coated pit"/>
    <property type="evidence" value="ECO:0007669"/>
    <property type="project" value="Ensembl"/>
</dbReference>
<dbReference type="Pfam" id="PF00058">
    <property type="entry name" value="Ldl_recept_b"/>
    <property type="match status" value="3"/>
</dbReference>
<dbReference type="GO" id="GO:0030169">
    <property type="term" value="F:low-density lipoprotein particle binding"/>
    <property type="evidence" value="ECO:0007669"/>
    <property type="project" value="Ensembl"/>
</dbReference>
<dbReference type="PROSITE" id="PS00010">
    <property type="entry name" value="ASX_HYDROXYL"/>
    <property type="match status" value="2"/>
</dbReference>
<evidence type="ECO:0000256" key="2">
    <source>
        <dbReference type="ARBA" id="ARBA00022536"/>
    </source>
</evidence>
<dbReference type="GO" id="GO:0090118">
    <property type="term" value="P:receptor-mediated endocytosis involved in cholesterol transport"/>
    <property type="evidence" value="ECO:0007669"/>
    <property type="project" value="Ensembl"/>
</dbReference>
<evidence type="ECO:0000259" key="18">
    <source>
        <dbReference type="PROSITE" id="PS50026"/>
    </source>
</evidence>
<dbReference type="GO" id="GO:0034383">
    <property type="term" value="P:low-density lipoprotein particle clearance"/>
    <property type="evidence" value="ECO:0007669"/>
    <property type="project" value="Ensembl"/>
</dbReference>
<dbReference type="InterPro" id="IPR000033">
    <property type="entry name" value="LDLR_classB_rpt"/>
</dbReference>
<keyword evidence="5 17" id="KW-0732">Signal</keyword>
<feature type="disulfide bond" evidence="14">
    <location>
        <begin position="160"/>
        <end position="178"/>
    </location>
</feature>
<evidence type="ECO:0000256" key="5">
    <source>
        <dbReference type="ARBA" id="ARBA00022729"/>
    </source>
</evidence>
<evidence type="ECO:0000256" key="7">
    <source>
        <dbReference type="ARBA" id="ARBA00022989"/>
    </source>
</evidence>
<dbReference type="InterPro" id="IPR026823">
    <property type="entry name" value="cEGF"/>
</dbReference>
<dbReference type="InterPro" id="IPR051221">
    <property type="entry name" value="LDLR-related"/>
</dbReference>
<dbReference type="Gene3D" id="4.10.400.10">
    <property type="entry name" value="Low-density Lipoprotein Receptor"/>
    <property type="match status" value="7"/>
</dbReference>
<dbReference type="GO" id="GO:0001920">
    <property type="term" value="P:negative regulation of receptor recycling"/>
    <property type="evidence" value="ECO:0007669"/>
    <property type="project" value="Ensembl"/>
</dbReference>
<name>A0A672UKH3_STRHB</name>
<dbReference type="SUPFAM" id="SSF63825">
    <property type="entry name" value="YWTD domain"/>
    <property type="match status" value="1"/>
</dbReference>
<evidence type="ECO:0000256" key="3">
    <source>
        <dbReference type="ARBA" id="ARBA00022583"/>
    </source>
</evidence>
<dbReference type="GO" id="GO:0071404">
    <property type="term" value="P:cellular response to low-density lipoprotein particle stimulus"/>
    <property type="evidence" value="ECO:0007669"/>
    <property type="project" value="Ensembl"/>
</dbReference>
<keyword evidence="4" id="KW-0812">Transmembrane</keyword>
<feature type="repeat" description="LDL-receptor class B" evidence="15">
    <location>
        <begin position="484"/>
        <end position="526"/>
    </location>
</feature>
<evidence type="ECO:0000256" key="13">
    <source>
        <dbReference type="PROSITE-ProRule" id="PRU00076"/>
    </source>
</evidence>
<dbReference type="InterPro" id="IPR000742">
    <property type="entry name" value="EGF"/>
</dbReference>
<feature type="region of interest" description="Disordered" evidence="16">
    <location>
        <begin position="661"/>
        <end position="714"/>
    </location>
</feature>
<dbReference type="GO" id="GO:0016324">
    <property type="term" value="C:apical plasma membrane"/>
    <property type="evidence" value="ECO:0007669"/>
    <property type="project" value="TreeGrafter"/>
</dbReference>
<dbReference type="GO" id="GO:0043235">
    <property type="term" value="C:receptor complex"/>
    <property type="evidence" value="ECO:0007669"/>
    <property type="project" value="Ensembl"/>
</dbReference>
<evidence type="ECO:0000256" key="6">
    <source>
        <dbReference type="ARBA" id="ARBA00022737"/>
    </source>
</evidence>
<feature type="disulfide bond" evidence="14">
    <location>
        <begin position="113"/>
        <end position="125"/>
    </location>
</feature>
<evidence type="ECO:0000256" key="10">
    <source>
        <dbReference type="ARBA" id="ARBA00023170"/>
    </source>
</evidence>
<dbReference type="Gene3D" id="2.120.10.30">
    <property type="entry name" value="TolB, C-terminal domain"/>
    <property type="match status" value="1"/>
</dbReference>
<keyword evidence="7" id="KW-1133">Transmembrane helix</keyword>
<comment type="caution">
    <text evidence="13">Lacks conserved residue(s) required for the propagation of feature annotation.</text>
</comment>
<dbReference type="GO" id="GO:0030299">
    <property type="term" value="P:intestinal cholesterol absorption"/>
    <property type="evidence" value="ECO:0007669"/>
    <property type="project" value="Ensembl"/>
</dbReference>
<dbReference type="Gene3D" id="2.10.25.10">
    <property type="entry name" value="Laminin"/>
    <property type="match status" value="2"/>
</dbReference>
<feature type="compositionally biased region" description="Gly residues" evidence="16">
    <location>
        <begin position="704"/>
        <end position="713"/>
    </location>
</feature>
<dbReference type="PROSITE" id="PS01187">
    <property type="entry name" value="EGF_CA"/>
    <property type="match status" value="1"/>
</dbReference>
<dbReference type="GO" id="GO:0009897">
    <property type="term" value="C:external side of plasma membrane"/>
    <property type="evidence" value="ECO:0007669"/>
    <property type="project" value="Ensembl"/>
</dbReference>
<evidence type="ECO:0000256" key="1">
    <source>
        <dbReference type="ARBA" id="ARBA00009939"/>
    </source>
</evidence>
<dbReference type="GO" id="GO:0005509">
    <property type="term" value="F:calcium ion binding"/>
    <property type="evidence" value="ECO:0007669"/>
    <property type="project" value="InterPro"/>
</dbReference>
<dbReference type="InterPro" id="IPR023415">
    <property type="entry name" value="LDLR_class-A_CS"/>
</dbReference>
<feature type="repeat" description="LDL-receptor class B" evidence="15">
    <location>
        <begin position="527"/>
        <end position="570"/>
    </location>
</feature>
<dbReference type="GO" id="GO:0061771">
    <property type="term" value="P:response to caloric restriction"/>
    <property type="evidence" value="ECO:0007669"/>
    <property type="project" value="Ensembl"/>
</dbReference>
<feature type="disulfide bond" evidence="14">
    <location>
        <begin position="132"/>
        <end position="147"/>
    </location>
</feature>
<dbReference type="InterPro" id="IPR011042">
    <property type="entry name" value="6-blade_b-propeller_TolB-like"/>
</dbReference>
<dbReference type="FunFam" id="4.10.400.10:FF:000124">
    <property type="entry name" value="Low density lipoprotein receptor"/>
    <property type="match status" value="1"/>
</dbReference>
<dbReference type="GO" id="GO:0005041">
    <property type="term" value="F:low-density lipoprotein particle receptor activity"/>
    <property type="evidence" value="ECO:0007669"/>
    <property type="project" value="Ensembl"/>
</dbReference>
<sequence length="821" mass="86000">MGPPAAAPLLLRLLLLGTATAAAPGAGPGECGRSQFRCGDGSCIASTWVCDGSAECRDGSDETPETCSSVSCSAAEFSCGGRRGRCVPLLWRCDGHRDCEDGSDELQCPARSCGPEQLRCGSGSCVSRAFACDGEHDCEDGADEAGCPPPPPCGAHAFRCHDGTCVPRLWACDGDPDCPDGSDEWPRSCGPPRTPRPCPPLQFQCGSGECVHRRWRCDGSSDCADGSDEQGCAAASCRPDQFGCGDGRCVPGLRRCDGETDCADGSDEAECHNMTACAGFLCRSGECIPMERVCNQRRDCRDWSDEPIKECGVNECLDGGGCSHVCRDLPLGYECLCPDGFRLGPDGRTCLDIDECQDPAACSQQCHNLPGSYKCDCGGGYRLDPGTSICRALGPPPALLFSVRHELREMALDGAGYRRLLGPLKHVGALDVHVGNGSVFWADLSRGRIYRSPLAGTADAHQQVPVVELGSGTPDAIAVDWIHHNLYWTDSGLGTVSVADAGGAWSRTLLREEGAKPCGIALDPLQGYMYWTDWGASAKIARSRLDGSDVTPLVTEDVEWPNGITLDLPSRRLFWVDARLHALCSADVDGGRRRTVLMDPAVLPQPFAIAVFEEQLYWSDSRLGAVLGLGLRSASAPRRLLQERFPVQGLVLVHPLRQPSAPLAPLDAAPPQPPTPGHRGAPEPTASTGTPGTPNSTGTSGNATAGGRGGAVGHVGSRTASTALAVMLPLGTFLGGGGVTYGAVVGGGCGVPADAVPPAAVLALAAAGARGLWRGWRRRSIRSISFSNPVFRKGGADDEEEPLGHGLGAPRAPPVLDDDVA</sequence>
<evidence type="ECO:0000256" key="14">
    <source>
        <dbReference type="PROSITE-ProRule" id="PRU00124"/>
    </source>
</evidence>
<dbReference type="InterPro" id="IPR002172">
    <property type="entry name" value="LDrepeatLR_classA_rpt"/>
</dbReference>
<dbReference type="OMA" id="KWICDGK"/>
<reference evidence="19" key="1">
    <citation type="submission" date="2025-08" db="UniProtKB">
        <authorList>
            <consortium name="Ensembl"/>
        </authorList>
    </citation>
    <scope>IDENTIFICATION</scope>
</reference>
<dbReference type="InterPro" id="IPR001881">
    <property type="entry name" value="EGF-like_Ca-bd_dom"/>
</dbReference>
<dbReference type="InterPro" id="IPR000152">
    <property type="entry name" value="EGF-type_Asp/Asn_hydroxyl_site"/>
</dbReference>
<evidence type="ECO:0000256" key="9">
    <source>
        <dbReference type="ARBA" id="ARBA00023157"/>
    </source>
</evidence>
<dbReference type="SMART" id="SM00192">
    <property type="entry name" value="LDLa"/>
    <property type="match status" value="7"/>
</dbReference>
<dbReference type="PROSITE" id="PS51120">
    <property type="entry name" value="LDLRB"/>
    <property type="match status" value="3"/>
</dbReference>
<dbReference type="PROSITE" id="PS50068">
    <property type="entry name" value="LDLRA_2"/>
    <property type="match status" value="7"/>
</dbReference>
<dbReference type="GO" id="GO:0042632">
    <property type="term" value="P:cholesterol homeostasis"/>
    <property type="evidence" value="ECO:0007669"/>
    <property type="project" value="Ensembl"/>
</dbReference>
<feature type="signal peptide" evidence="17">
    <location>
        <begin position="1"/>
        <end position="21"/>
    </location>
</feature>
<evidence type="ECO:0000256" key="15">
    <source>
        <dbReference type="PROSITE-ProRule" id="PRU00461"/>
    </source>
</evidence>
<keyword evidence="11" id="KW-0325">Glycoprotein</keyword>
<feature type="disulfide bond" evidence="14">
    <location>
        <begin position="237"/>
        <end position="249"/>
    </location>
</feature>
<evidence type="ECO:0000256" key="16">
    <source>
        <dbReference type="SAM" id="MobiDB-lite"/>
    </source>
</evidence>
<keyword evidence="3" id="KW-0254">Endocytosis</keyword>
<feature type="disulfide bond" evidence="14">
    <location>
        <begin position="38"/>
        <end position="56"/>
    </location>
</feature>
<accession>A0A672UKH3</accession>
<feature type="disulfide bond" evidence="14">
    <location>
        <begin position="217"/>
        <end position="232"/>
    </location>
</feature>
<dbReference type="FunFam" id="4.10.400.10:FF:000113">
    <property type="entry name" value="Low-density lipoprotein receptor-related protein 8"/>
    <property type="match status" value="1"/>
</dbReference>
<keyword evidence="8" id="KW-0472">Membrane</keyword>
<dbReference type="GeneTree" id="ENSGT00940000161046"/>
<feature type="disulfide bond" evidence="14">
    <location>
        <begin position="31"/>
        <end position="43"/>
    </location>
</feature>
<dbReference type="Ensembl" id="ENSSHBT00005018941.1">
    <property type="protein sequence ID" value="ENSSHBP00005015815.1"/>
    <property type="gene ID" value="ENSSHBG00005013811.1"/>
</dbReference>
<dbReference type="CDD" id="cd00112">
    <property type="entry name" value="LDLa"/>
    <property type="match status" value="7"/>
</dbReference>
<dbReference type="GO" id="GO:0005794">
    <property type="term" value="C:Golgi apparatus"/>
    <property type="evidence" value="ECO:0007669"/>
    <property type="project" value="Ensembl"/>
</dbReference>
<dbReference type="CDD" id="cd00054">
    <property type="entry name" value="EGF_CA"/>
    <property type="match status" value="2"/>
</dbReference>
<evidence type="ECO:0000256" key="12">
    <source>
        <dbReference type="ARBA" id="ARBA00046288"/>
    </source>
</evidence>
<dbReference type="GO" id="GO:0005764">
    <property type="term" value="C:lysosome"/>
    <property type="evidence" value="ECO:0007669"/>
    <property type="project" value="Ensembl"/>
</dbReference>
<dbReference type="SUPFAM" id="SSF57424">
    <property type="entry name" value="LDL receptor-like module"/>
    <property type="match status" value="7"/>
</dbReference>
<keyword evidence="9 13" id="KW-1015">Disulfide bond</keyword>
<evidence type="ECO:0000256" key="17">
    <source>
        <dbReference type="SAM" id="SignalP"/>
    </source>
</evidence>
<dbReference type="GO" id="GO:0030229">
    <property type="term" value="F:very-low-density lipoprotein particle receptor activity"/>
    <property type="evidence" value="ECO:0007669"/>
    <property type="project" value="Ensembl"/>
</dbReference>
<comment type="similarity">
    <text evidence="1">Belongs to the LDLR family.</text>
</comment>
<dbReference type="GO" id="GO:0010989">
    <property type="term" value="P:negative regulation of low-density lipoprotein particle clearance"/>
    <property type="evidence" value="ECO:0007669"/>
    <property type="project" value="Ensembl"/>
</dbReference>
<dbReference type="Pfam" id="PF12662">
    <property type="entry name" value="cEGF"/>
    <property type="match status" value="1"/>
</dbReference>
<dbReference type="PANTHER" id="PTHR22722">
    <property type="entry name" value="LOW-DENSITY LIPOPROTEIN RECEPTOR-RELATED PROTEIN 2-RELATED"/>
    <property type="match status" value="1"/>
</dbReference>
<dbReference type="SUPFAM" id="SSF57196">
    <property type="entry name" value="EGF/Laminin"/>
    <property type="match status" value="2"/>
</dbReference>
<gene>
    <name evidence="19" type="primary">LDLR</name>
</gene>
<dbReference type="GO" id="GO:0005770">
    <property type="term" value="C:late endosome"/>
    <property type="evidence" value="ECO:0007669"/>
    <property type="project" value="Ensembl"/>
</dbReference>
<evidence type="ECO:0000256" key="11">
    <source>
        <dbReference type="ARBA" id="ARBA00023180"/>
    </source>
</evidence>
<evidence type="ECO:0000256" key="8">
    <source>
        <dbReference type="ARBA" id="ARBA00023136"/>
    </source>
</evidence>
<dbReference type="PROSITE" id="PS01186">
    <property type="entry name" value="EGF_2"/>
    <property type="match status" value="2"/>
</dbReference>
<dbReference type="SMART" id="SM00135">
    <property type="entry name" value="LY"/>
    <property type="match status" value="5"/>
</dbReference>
<dbReference type="AlphaFoldDB" id="A0A672UKH3"/>
<feature type="disulfide bond" evidence="14">
    <location>
        <begin position="93"/>
        <end position="108"/>
    </location>
</feature>
<keyword evidence="6" id="KW-0677">Repeat</keyword>
<evidence type="ECO:0000313" key="20">
    <source>
        <dbReference type="Proteomes" id="UP000472266"/>
    </source>
</evidence>
<dbReference type="GO" id="GO:0042802">
    <property type="term" value="F:identical protein binding"/>
    <property type="evidence" value="ECO:0007669"/>
    <property type="project" value="Ensembl"/>
</dbReference>
<feature type="region of interest" description="Disordered" evidence="16">
    <location>
        <begin position="791"/>
        <end position="821"/>
    </location>
</feature>
<feature type="repeat" description="LDL-receptor class B" evidence="15">
    <location>
        <begin position="571"/>
        <end position="615"/>
    </location>
</feature>
<feature type="domain" description="EGF-like" evidence="18">
    <location>
        <begin position="312"/>
        <end position="351"/>
    </location>
</feature>
<keyword evidence="10" id="KW-0675">Receptor</keyword>
<feature type="disulfide bond" evidence="14">
    <location>
        <begin position="205"/>
        <end position="223"/>
    </location>
</feature>
<dbReference type="Proteomes" id="UP000472266">
    <property type="component" value="Unplaced"/>
</dbReference>
<dbReference type="InterPro" id="IPR036055">
    <property type="entry name" value="LDL_receptor-like_sf"/>
</dbReference>
<dbReference type="GO" id="GO:0002020">
    <property type="term" value="F:protease binding"/>
    <property type="evidence" value="ECO:0007669"/>
    <property type="project" value="Ensembl"/>
</dbReference>
<keyword evidence="20" id="KW-1185">Reference proteome</keyword>
<dbReference type="GO" id="GO:1990666">
    <property type="term" value="C:PCSK9-LDLR complex"/>
    <property type="evidence" value="ECO:0007669"/>
    <property type="project" value="Ensembl"/>
</dbReference>
<dbReference type="FunFam" id="2.120.10.30:FF:000241">
    <property type="entry name" value="Low-density lipoprotein receptor-related protein 6"/>
    <property type="match status" value="1"/>
</dbReference>
<feature type="disulfide bond" evidence="14">
    <location>
        <begin position="256"/>
        <end position="271"/>
    </location>
</feature>
<dbReference type="PRINTS" id="PR00261">
    <property type="entry name" value="LDLRECEPTOR"/>
</dbReference>
<keyword evidence="2 13" id="KW-0245">EGF-like domain</keyword>
<reference evidence="19" key="2">
    <citation type="submission" date="2025-09" db="UniProtKB">
        <authorList>
            <consortium name="Ensembl"/>
        </authorList>
    </citation>
    <scope>IDENTIFICATION</scope>
</reference>
<dbReference type="SMART" id="SM00181">
    <property type="entry name" value="EGF"/>
    <property type="match status" value="3"/>
</dbReference>
<dbReference type="GO" id="GO:0005769">
    <property type="term" value="C:early endosome"/>
    <property type="evidence" value="ECO:0007669"/>
    <property type="project" value="Ensembl"/>
</dbReference>
<feature type="disulfide bond" evidence="14">
    <location>
        <begin position="153"/>
        <end position="165"/>
    </location>
</feature>